<protein>
    <recommendedName>
        <fullName evidence="4">Meiosis-specific nuclear structural protein 1</fullName>
    </recommendedName>
</protein>
<comment type="function">
    <text evidence="13">Microtubule inner protein (MIP) part of the dynein-decorated doublet microtubules (DMTs) in cilia axoneme, which is required for motile cilia beating. May play a role in the control of meiotic division and germ cell differentiation through regulation of pairing and recombination during meiosis. Required for sperm flagella assembly. May play a role in the assembly and function of the outer dynein arm-docking complex (ODA-DC). ODA-DC mediates outer dynein arms (ODA) binding onto the axonemal doublet microtubules.</text>
</comment>
<evidence type="ECO:0000256" key="11">
    <source>
        <dbReference type="ARBA" id="ARBA00023254"/>
    </source>
</evidence>
<keyword evidence="7 14" id="KW-0175">Coiled coil</keyword>
<keyword evidence="11" id="KW-0469">Meiosis</keyword>
<evidence type="ECO:0000313" key="17">
    <source>
        <dbReference type="EnsemblMetazoa" id="AMAM006891-PA"/>
    </source>
</evidence>
<keyword evidence="6" id="KW-0282">Flagellum</keyword>
<dbReference type="GO" id="GO:0044782">
    <property type="term" value="P:cilium organization"/>
    <property type="evidence" value="ECO:0007669"/>
    <property type="project" value="TreeGrafter"/>
</dbReference>
<keyword evidence="9" id="KW-0206">Cytoskeleton</keyword>
<dbReference type="PANTHER" id="PTHR19265">
    <property type="entry name" value="MEIOSIS-SPECIFIC NUCLEAR STRUCTURAL PROTEIN 1"/>
    <property type="match status" value="1"/>
</dbReference>
<dbReference type="InterPro" id="IPR026504">
    <property type="entry name" value="MNS1"/>
</dbReference>
<reference evidence="17" key="2">
    <citation type="submission" date="2020-05" db="UniProtKB">
        <authorList>
            <consortium name="EnsemblMetazoa"/>
        </authorList>
    </citation>
    <scope>IDENTIFICATION</scope>
    <source>
        <strain evidence="17">maculatus3</strain>
    </source>
</reference>
<comment type="similarity">
    <text evidence="3">Belongs to the MNS1 family.</text>
</comment>
<keyword evidence="8" id="KW-0969">Cilium</keyword>
<dbReference type="GO" id="GO:0031514">
    <property type="term" value="C:motile cilium"/>
    <property type="evidence" value="ECO:0007669"/>
    <property type="project" value="TreeGrafter"/>
</dbReference>
<evidence type="ECO:0000256" key="12">
    <source>
        <dbReference type="ARBA" id="ARBA00023273"/>
    </source>
</evidence>
<evidence type="ECO:0000256" key="2">
    <source>
        <dbReference type="ARBA" id="ARBA00004611"/>
    </source>
</evidence>
<evidence type="ECO:0000256" key="4">
    <source>
        <dbReference type="ARBA" id="ARBA00014813"/>
    </source>
</evidence>
<feature type="region of interest" description="Disordered" evidence="15">
    <location>
        <begin position="126"/>
        <end position="150"/>
    </location>
</feature>
<accession>A0A182SHH4</accession>
<evidence type="ECO:0000256" key="9">
    <source>
        <dbReference type="ARBA" id="ARBA00023212"/>
    </source>
</evidence>
<feature type="coiled-coil region" evidence="14">
    <location>
        <begin position="322"/>
        <end position="389"/>
    </location>
</feature>
<dbReference type="PANTHER" id="PTHR19265:SF0">
    <property type="entry name" value="MEIOSIS-SPECIFIC NUCLEAR STRUCTURAL PROTEIN 1"/>
    <property type="match status" value="1"/>
</dbReference>
<evidence type="ECO:0000259" key="16">
    <source>
        <dbReference type="Pfam" id="PF13868"/>
    </source>
</evidence>
<evidence type="ECO:0000256" key="6">
    <source>
        <dbReference type="ARBA" id="ARBA00022846"/>
    </source>
</evidence>
<evidence type="ECO:0000256" key="13">
    <source>
        <dbReference type="ARBA" id="ARBA00046114"/>
    </source>
</evidence>
<reference evidence="18" key="1">
    <citation type="submission" date="2013-09" db="EMBL/GenBank/DDBJ databases">
        <title>The Genome Sequence of Anopheles maculatus species B.</title>
        <authorList>
            <consortium name="The Broad Institute Genomics Platform"/>
            <person name="Neafsey D.E."/>
            <person name="Besansky N."/>
            <person name="Howell P."/>
            <person name="Walton C."/>
            <person name="Young S.K."/>
            <person name="Zeng Q."/>
            <person name="Gargeya S."/>
            <person name="Fitzgerald M."/>
            <person name="Haas B."/>
            <person name="Abouelleil A."/>
            <person name="Allen A.W."/>
            <person name="Alvarado L."/>
            <person name="Arachchi H.M."/>
            <person name="Berlin A.M."/>
            <person name="Chapman S.B."/>
            <person name="Gainer-Dewar J."/>
            <person name="Goldberg J."/>
            <person name="Griggs A."/>
            <person name="Gujja S."/>
            <person name="Hansen M."/>
            <person name="Howarth C."/>
            <person name="Imamovic A."/>
            <person name="Ireland A."/>
            <person name="Larimer J."/>
            <person name="McCowan C."/>
            <person name="Murphy C."/>
            <person name="Pearson M."/>
            <person name="Poon T.W."/>
            <person name="Priest M."/>
            <person name="Roberts A."/>
            <person name="Saif S."/>
            <person name="Shea T."/>
            <person name="Sisk P."/>
            <person name="Sykes S."/>
            <person name="Wortman J."/>
            <person name="Nusbaum C."/>
            <person name="Birren B."/>
        </authorList>
    </citation>
    <scope>NUCLEOTIDE SEQUENCE [LARGE SCALE GENOMIC DNA]</scope>
    <source>
        <strain evidence="18">maculatus3</strain>
    </source>
</reference>
<proteinExistence type="inferred from homology"/>
<evidence type="ECO:0000256" key="7">
    <source>
        <dbReference type="ARBA" id="ARBA00023054"/>
    </source>
</evidence>
<dbReference type="Proteomes" id="UP000075901">
    <property type="component" value="Unassembled WGS sequence"/>
</dbReference>
<evidence type="ECO:0000256" key="1">
    <source>
        <dbReference type="ARBA" id="ARBA00004123"/>
    </source>
</evidence>
<dbReference type="EnsemblMetazoa" id="AMAM006891-RA">
    <property type="protein sequence ID" value="AMAM006891-PA"/>
    <property type="gene ID" value="AMAM006891"/>
</dbReference>
<evidence type="ECO:0000256" key="8">
    <source>
        <dbReference type="ARBA" id="ARBA00023069"/>
    </source>
</evidence>
<dbReference type="GO" id="GO:0005634">
    <property type="term" value="C:nucleus"/>
    <property type="evidence" value="ECO:0007669"/>
    <property type="project" value="UniProtKB-SubCell"/>
</dbReference>
<keyword evidence="10" id="KW-0539">Nucleus</keyword>
<keyword evidence="5" id="KW-0963">Cytoplasm</keyword>
<name>A0A182SHH4_9DIPT</name>
<dbReference type="GO" id="GO:0051321">
    <property type="term" value="P:meiotic cell cycle"/>
    <property type="evidence" value="ECO:0007669"/>
    <property type="project" value="UniProtKB-KW"/>
</dbReference>
<feature type="coiled-coil region" evidence="14">
    <location>
        <begin position="439"/>
        <end position="499"/>
    </location>
</feature>
<evidence type="ECO:0000313" key="18">
    <source>
        <dbReference type="Proteomes" id="UP000075901"/>
    </source>
</evidence>
<evidence type="ECO:0000256" key="5">
    <source>
        <dbReference type="ARBA" id="ARBA00022490"/>
    </source>
</evidence>
<keyword evidence="18" id="KW-1185">Reference proteome</keyword>
<dbReference type="AlphaFoldDB" id="A0A182SHH4"/>
<keyword evidence="12" id="KW-0966">Cell projection</keyword>
<dbReference type="VEuPathDB" id="VectorBase:AMAM006891"/>
<evidence type="ECO:0000256" key="14">
    <source>
        <dbReference type="SAM" id="Coils"/>
    </source>
</evidence>
<evidence type="ECO:0000256" key="10">
    <source>
        <dbReference type="ARBA" id="ARBA00023242"/>
    </source>
</evidence>
<evidence type="ECO:0000256" key="3">
    <source>
        <dbReference type="ARBA" id="ARBA00009158"/>
    </source>
</evidence>
<evidence type="ECO:0000256" key="15">
    <source>
        <dbReference type="SAM" id="MobiDB-lite"/>
    </source>
</evidence>
<sequence>MKSTYFDCSDGESIAIRASGSCGAILLNFKSPIDIPHTATVLPGSSVTVTMTESPAVLHPSRQKQQQLKQNALSKAVESNRTNANYQKDFDQIQRNCLENRRKQAAEQTNREREIEQQQVAQKREADRRQWQLDEQEKAHQLQEDNRQKVNEEKLRQQLRESNQEMRLLESKLRAAYVAKGIAAQIAEADLRKQSERLQALKEMEEFDKLKQENMEYMKQKQAMEENEKRMLRSVLQQQMDDTRSVKKCLYEEFLTEKIYLDAVVKKIQEEHLEVIQRKLEQQKCTRQEMEYFQEAKQTWKARQAFLDEEENERIRKYGHEKDLLKQMKQKQKQESDKKREQLNQAMIAELEKEIADQRNREEMLQELYIAERNEKEETKRQIELEEQIRKRVAIRLDLERQLVENNCQRELQAEEDKRFQADQIKLWAERDRIDMMSNEKRRRKMMEYRRHVQELLEDRRKRRMEDVKTLMEQEERQKQEERRRQEILEEERIKLLKEHATALLGFFPPGVLRETDREFIPLPKLTKPAK</sequence>
<feature type="domain" description="Trichohyalin-plectin-homology" evidence="16">
    <location>
        <begin position="159"/>
        <end position="509"/>
    </location>
</feature>
<dbReference type="Pfam" id="PF13868">
    <property type="entry name" value="TPH"/>
    <property type="match status" value="1"/>
</dbReference>
<comment type="subcellular location">
    <subcellularLocation>
        <location evidence="2">Cytoplasm</location>
        <location evidence="2">Cytoskeleton</location>
        <location evidence="2">Flagellum axoneme</location>
    </subcellularLocation>
    <subcellularLocation>
        <location evidence="1">Nucleus</location>
    </subcellularLocation>
</comment>
<organism evidence="17 18">
    <name type="scientific">Anopheles maculatus</name>
    <dbReference type="NCBI Taxonomy" id="74869"/>
    <lineage>
        <taxon>Eukaryota</taxon>
        <taxon>Metazoa</taxon>
        <taxon>Ecdysozoa</taxon>
        <taxon>Arthropoda</taxon>
        <taxon>Hexapoda</taxon>
        <taxon>Insecta</taxon>
        <taxon>Pterygota</taxon>
        <taxon>Neoptera</taxon>
        <taxon>Endopterygota</taxon>
        <taxon>Diptera</taxon>
        <taxon>Nematocera</taxon>
        <taxon>Culicoidea</taxon>
        <taxon>Culicidae</taxon>
        <taxon>Anophelinae</taxon>
        <taxon>Anopheles</taxon>
        <taxon>Anopheles maculatus group</taxon>
    </lineage>
</organism>
<feature type="region of interest" description="Disordered" evidence="15">
    <location>
        <begin position="102"/>
        <end position="121"/>
    </location>
</feature>
<dbReference type="InterPro" id="IPR043597">
    <property type="entry name" value="TPH_dom"/>
</dbReference>